<evidence type="ECO:0000313" key="5">
    <source>
        <dbReference type="EMBL" id="CAI4033840.1"/>
    </source>
</evidence>
<dbReference type="Gene3D" id="3.40.50.1450">
    <property type="entry name" value="HybD-like"/>
    <property type="match status" value="1"/>
</dbReference>
<dbReference type="SUPFAM" id="SSF53163">
    <property type="entry name" value="HybD-like"/>
    <property type="match status" value="1"/>
</dbReference>
<gene>
    <name evidence="5" type="ORF">DNFV4_04282</name>
</gene>
<dbReference type="PANTHER" id="PTHR30302">
    <property type="entry name" value="HYDROGENASE 1 MATURATION PROTEASE"/>
    <property type="match status" value="1"/>
</dbReference>
<dbReference type="GO" id="GO:0004190">
    <property type="term" value="F:aspartic-type endopeptidase activity"/>
    <property type="evidence" value="ECO:0007669"/>
    <property type="project" value="UniProtKB-KW"/>
</dbReference>
<comment type="similarity">
    <text evidence="1">Belongs to the peptidase A31 family.</text>
</comment>
<dbReference type="CDD" id="cd00518">
    <property type="entry name" value="H2MP"/>
    <property type="match status" value="1"/>
</dbReference>
<dbReference type="InterPro" id="IPR023430">
    <property type="entry name" value="Pept_HybD-like_dom_sf"/>
</dbReference>
<dbReference type="KEGG" id="nti:DNFV4_04282"/>
<dbReference type="Proteomes" id="UP001179121">
    <property type="component" value="Chromosome"/>
</dbReference>
<dbReference type="Pfam" id="PF01750">
    <property type="entry name" value="HycI"/>
    <property type="match status" value="1"/>
</dbReference>
<evidence type="ECO:0000313" key="6">
    <source>
        <dbReference type="Proteomes" id="UP001179121"/>
    </source>
</evidence>
<evidence type="ECO:0000256" key="1">
    <source>
        <dbReference type="ARBA" id="ARBA00006814"/>
    </source>
</evidence>
<sequence length="166" mass="16816">MKMSPAGIDHGQAGPALAATRIIGIGNGLRGDDAVGLVVARRLRDLVSPPVQVVEAEGPCLDLLELIGGVKKVVLVDAAGGPGPEGRIHRFDATAGPIGREVFPTSTHAIGLAEAIEIGRALGRLPAVTLVYGIEIGTASIGNGLSPAVSAAVEEVAVRILREVGE</sequence>
<organism evidence="5 6">
    <name type="scientific">Nitrospira tepida</name>
    <dbReference type="NCBI Taxonomy" id="2973512"/>
    <lineage>
        <taxon>Bacteria</taxon>
        <taxon>Pseudomonadati</taxon>
        <taxon>Nitrospirota</taxon>
        <taxon>Nitrospiria</taxon>
        <taxon>Nitrospirales</taxon>
        <taxon>Nitrospiraceae</taxon>
        <taxon>Nitrospira</taxon>
    </lineage>
</organism>
<proteinExistence type="inferred from homology"/>
<dbReference type="GO" id="GO:0016485">
    <property type="term" value="P:protein processing"/>
    <property type="evidence" value="ECO:0007669"/>
    <property type="project" value="TreeGrafter"/>
</dbReference>
<dbReference type="PANTHER" id="PTHR30302:SF1">
    <property type="entry name" value="HYDROGENASE 2 MATURATION PROTEASE"/>
    <property type="match status" value="1"/>
</dbReference>
<evidence type="ECO:0000256" key="4">
    <source>
        <dbReference type="ARBA" id="ARBA00022801"/>
    </source>
</evidence>
<dbReference type="InterPro" id="IPR000671">
    <property type="entry name" value="Peptidase_A31"/>
</dbReference>
<keyword evidence="3" id="KW-0064">Aspartyl protease</keyword>
<protein>
    <submittedName>
        <fullName evidence="5">Hydrogenase maturation protease</fullName>
    </submittedName>
</protein>
<accession>A0AA86T7V0</accession>
<dbReference type="NCBIfam" id="TIGR00072">
    <property type="entry name" value="hydrog_prot"/>
    <property type="match status" value="1"/>
</dbReference>
<keyword evidence="2 5" id="KW-0645">Protease</keyword>
<dbReference type="EMBL" id="OX365700">
    <property type="protein sequence ID" value="CAI4033840.1"/>
    <property type="molecule type" value="Genomic_DNA"/>
</dbReference>
<keyword evidence="6" id="KW-1185">Reference proteome</keyword>
<evidence type="ECO:0000256" key="2">
    <source>
        <dbReference type="ARBA" id="ARBA00022670"/>
    </source>
</evidence>
<dbReference type="GO" id="GO:0008047">
    <property type="term" value="F:enzyme activator activity"/>
    <property type="evidence" value="ECO:0007669"/>
    <property type="project" value="InterPro"/>
</dbReference>
<evidence type="ECO:0000256" key="3">
    <source>
        <dbReference type="ARBA" id="ARBA00022750"/>
    </source>
</evidence>
<name>A0AA86T7V0_9BACT</name>
<keyword evidence="4" id="KW-0378">Hydrolase</keyword>
<reference evidence="5" key="1">
    <citation type="submission" date="2022-10" db="EMBL/GenBank/DDBJ databases">
        <authorList>
            <person name="Koch H."/>
        </authorList>
    </citation>
    <scope>NUCLEOTIDE SEQUENCE</scope>
    <source>
        <strain evidence="5">DNF</strain>
    </source>
</reference>
<dbReference type="AlphaFoldDB" id="A0AA86T7V0"/>